<evidence type="ECO:0000313" key="1">
    <source>
        <dbReference type="EMBL" id="CAL6057834.1"/>
    </source>
</evidence>
<proteinExistence type="predicted"/>
<comment type="caution">
    <text evidence="1">The sequence shown here is derived from an EMBL/GenBank/DDBJ whole genome shotgun (WGS) entry which is preliminary data.</text>
</comment>
<accession>A0ABP1KAY8</accession>
<gene>
    <name evidence="1" type="ORF">HINF_LOCUS47724</name>
</gene>
<organism evidence="1 2">
    <name type="scientific">Hexamita inflata</name>
    <dbReference type="NCBI Taxonomy" id="28002"/>
    <lineage>
        <taxon>Eukaryota</taxon>
        <taxon>Metamonada</taxon>
        <taxon>Diplomonadida</taxon>
        <taxon>Hexamitidae</taxon>
        <taxon>Hexamitinae</taxon>
        <taxon>Hexamita</taxon>
    </lineage>
</organism>
<reference evidence="1 2" key="1">
    <citation type="submission" date="2024-07" db="EMBL/GenBank/DDBJ databases">
        <authorList>
            <person name="Akdeniz Z."/>
        </authorList>
    </citation>
    <scope>NUCLEOTIDE SEQUENCE [LARGE SCALE GENOMIC DNA]</scope>
</reference>
<evidence type="ECO:0000313" key="2">
    <source>
        <dbReference type="Proteomes" id="UP001642409"/>
    </source>
</evidence>
<name>A0ABP1KAY8_9EUKA</name>
<keyword evidence="2" id="KW-1185">Reference proteome</keyword>
<protein>
    <submittedName>
        <fullName evidence="1">Hypothetical_protein</fullName>
    </submittedName>
</protein>
<sequence>MMLTREARRYTLGTKQTQSKSQRLFCKISKFPFEETLRSIGAFQWSFDLVTFRLGAFTLSASERPQASFCQALFLRYSSQVQLSNLLQSFSSRFQAGLRNCLSFK</sequence>
<dbReference type="EMBL" id="CAXDID020000216">
    <property type="protein sequence ID" value="CAL6057834.1"/>
    <property type="molecule type" value="Genomic_DNA"/>
</dbReference>
<dbReference type="Proteomes" id="UP001642409">
    <property type="component" value="Unassembled WGS sequence"/>
</dbReference>